<dbReference type="InterPro" id="IPR007110">
    <property type="entry name" value="Ig-like_dom"/>
</dbReference>
<dbReference type="AlphaFoldDB" id="A0A5E4BVT1"/>
<dbReference type="PROSITE" id="PS50835">
    <property type="entry name" value="IG_LIKE"/>
    <property type="match status" value="1"/>
</dbReference>
<sequence length="331" mass="36883">MFWLFQSLLIVFCESSGNAAVSRCTSPPRMVNGILGKSVTFLLNFPADKKANVISWNYNGINVAYIHLNELGETQHLVPFKNWKERLNFTQTYSLHLSNLTMTDAGFYEAQINTEPSLTVSCYTLRIFRPLSNLQVTHHTQLSGNSTCEIHLTCSLENPNDTVSFGWKLSENSSLREPNLTISWDPMSSSEQNYTCIAENPVSNLSSLVTAQSLCTGVKKNVNWVRTLIMILVALFLLAIACALASRAWKNRTGSLPLHTQQTQHPEPLQNTECTSVSPGSTVYAQVTYPNLEMKIPAPTKQDSITIYSTINHSRETKTTSSRATALNNIQ</sequence>
<keyword evidence="5" id="KW-0812">Transmembrane</keyword>
<evidence type="ECO:0000256" key="3">
    <source>
        <dbReference type="ARBA" id="ARBA00023136"/>
    </source>
</evidence>
<evidence type="ECO:0000256" key="4">
    <source>
        <dbReference type="ARBA" id="ARBA00023180"/>
    </source>
</evidence>
<evidence type="ECO:0000313" key="8">
    <source>
        <dbReference type="EMBL" id="KAF7466845.1"/>
    </source>
</evidence>
<dbReference type="GO" id="GO:0072540">
    <property type="term" value="P:T-helper 17 cell lineage commitment"/>
    <property type="evidence" value="ECO:0007669"/>
    <property type="project" value="TreeGrafter"/>
</dbReference>
<reference evidence="9 10" key="1">
    <citation type="submission" date="2019-04" db="EMBL/GenBank/DDBJ databases">
        <authorList>
            <person name="Alioto T."/>
            <person name="Alioto T."/>
        </authorList>
    </citation>
    <scope>NUCLEOTIDE SEQUENCE [LARGE SCALE GENOMIC DNA]</scope>
</reference>
<keyword evidence="3 5" id="KW-0472">Membrane</keyword>
<keyword evidence="5" id="KW-1133">Transmembrane helix</keyword>
<evidence type="ECO:0000259" key="7">
    <source>
        <dbReference type="PROSITE" id="PS50835"/>
    </source>
</evidence>
<organism evidence="9 10">
    <name type="scientific">Marmota monax</name>
    <name type="common">Woodchuck</name>
    <dbReference type="NCBI Taxonomy" id="9995"/>
    <lineage>
        <taxon>Eukaryota</taxon>
        <taxon>Metazoa</taxon>
        <taxon>Chordata</taxon>
        <taxon>Craniata</taxon>
        <taxon>Vertebrata</taxon>
        <taxon>Euteleostomi</taxon>
        <taxon>Mammalia</taxon>
        <taxon>Eutheria</taxon>
        <taxon>Euarchontoglires</taxon>
        <taxon>Glires</taxon>
        <taxon>Rodentia</taxon>
        <taxon>Sciuromorpha</taxon>
        <taxon>Sciuridae</taxon>
        <taxon>Xerinae</taxon>
        <taxon>Marmotini</taxon>
        <taxon>Marmota</taxon>
    </lineage>
</organism>
<dbReference type="GO" id="GO:0009897">
    <property type="term" value="C:external side of plasma membrane"/>
    <property type="evidence" value="ECO:0007669"/>
    <property type="project" value="TreeGrafter"/>
</dbReference>
<evidence type="ECO:0000256" key="2">
    <source>
        <dbReference type="ARBA" id="ARBA00022729"/>
    </source>
</evidence>
<dbReference type="GO" id="GO:0032729">
    <property type="term" value="P:positive regulation of type II interferon production"/>
    <property type="evidence" value="ECO:0007669"/>
    <property type="project" value="TreeGrafter"/>
</dbReference>
<dbReference type="Proteomes" id="UP000335636">
    <property type="component" value="Unassembled WGS sequence"/>
</dbReference>
<gene>
    <name evidence="8" type="ORF">GHT09_001865</name>
    <name evidence="9" type="ORF">MONAX_5E013099</name>
</gene>
<dbReference type="Proteomes" id="UP000662637">
    <property type="component" value="Unassembled WGS sequence"/>
</dbReference>
<evidence type="ECO:0000256" key="6">
    <source>
        <dbReference type="SAM" id="SignalP"/>
    </source>
</evidence>
<dbReference type="SUPFAM" id="SSF48726">
    <property type="entry name" value="Immunoglobulin"/>
    <property type="match status" value="2"/>
</dbReference>
<dbReference type="InterPro" id="IPR036179">
    <property type="entry name" value="Ig-like_dom_sf"/>
</dbReference>
<comment type="subcellular location">
    <subcellularLocation>
        <location evidence="1">Membrane</location>
    </subcellularLocation>
</comment>
<evidence type="ECO:0000256" key="1">
    <source>
        <dbReference type="ARBA" id="ARBA00004370"/>
    </source>
</evidence>
<dbReference type="PANTHER" id="PTHR12080">
    <property type="entry name" value="SIGNALING LYMPHOCYTIC ACTIVATION MOLECULE"/>
    <property type="match status" value="1"/>
</dbReference>
<dbReference type="InterPro" id="IPR013783">
    <property type="entry name" value="Ig-like_fold"/>
</dbReference>
<evidence type="ECO:0000313" key="9">
    <source>
        <dbReference type="EMBL" id="VTJ73049.1"/>
    </source>
</evidence>
<dbReference type="Gene3D" id="2.60.40.10">
    <property type="entry name" value="Immunoglobulins"/>
    <property type="match status" value="2"/>
</dbReference>
<keyword evidence="10" id="KW-1185">Reference proteome</keyword>
<dbReference type="InterPro" id="IPR015631">
    <property type="entry name" value="CD2/SLAM_rcpt"/>
</dbReference>
<feature type="transmembrane region" description="Helical" evidence="5">
    <location>
        <begin position="224"/>
        <end position="245"/>
    </location>
</feature>
<feature type="signal peptide" evidence="6">
    <location>
        <begin position="1"/>
        <end position="19"/>
    </location>
</feature>
<dbReference type="EMBL" id="CABDUW010000659">
    <property type="protein sequence ID" value="VTJ73049.1"/>
    <property type="molecule type" value="Genomic_DNA"/>
</dbReference>
<evidence type="ECO:0000313" key="10">
    <source>
        <dbReference type="Proteomes" id="UP000335636"/>
    </source>
</evidence>
<protein>
    <recommendedName>
        <fullName evidence="7">Ig-like domain-containing protein</fullName>
    </recommendedName>
</protein>
<evidence type="ECO:0000256" key="5">
    <source>
        <dbReference type="SAM" id="Phobius"/>
    </source>
</evidence>
<dbReference type="EMBL" id="WJEC01007822">
    <property type="protein sequence ID" value="KAF7466845.1"/>
    <property type="molecule type" value="Genomic_DNA"/>
</dbReference>
<keyword evidence="2 6" id="KW-0732">Signal</keyword>
<name>A0A5E4BVT1_MARMO</name>
<feature type="domain" description="Ig-like" evidence="7">
    <location>
        <begin position="130"/>
        <end position="215"/>
    </location>
</feature>
<accession>A0A5E4BVT1</accession>
<feature type="chain" id="PRO_5033479257" description="Ig-like domain-containing protein" evidence="6">
    <location>
        <begin position="20"/>
        <end position="331"/>
    </location>
</feature>
<reference evidence="8" key="2">
    <citation type="submission" date="2020-08" db="EMBL/GenBank/DDBJ databases">
        <authorList>
            <person name="Shumante A."/>
            <person name="Zimin A.V."/>
            <person name="Puiu D."/>
            <person name="Salzberg S.L."/>
        </authorList>
    </citation>
    <scope>NUCLEOTIDE SEQUENCE</scope>
    <source>
        <strain evidence="8">WC2-LM</strain>
        <tissue evidence="8">Liver</tissue>
    </source>
</reference>
<proteinExistence type="predicted"/>
<keyword evidence="4" id="KW-0325">Glycoprotein</keyword>
<dbReference type="PANTHER" id="PTHR12080:SF16">
    <property type="entry name" value="SLAM FAMILY MEMBER 6"/>
    <property type="match status" value="1"/>
</dbReference>